<evidence type="ECO:0000313" key="2">
    <source>
        <dbReference type="EMBL" id="KAG2256681.1"/>
    </source>
</evidence>
<gene>
    <name evidence="2" type="ORF">Bca52824_075975</name>
</gene>
<evidence type="ECO:0000259" key="1">
    <source>
        <dbReference type="Pfam" id="PF03372"/>
    </source>
</evidence>
<dbReference type="InterPro" id="IPR005135">
    <property type="entry name" value="Endo/exonuclease/phosphatase"/>
</dbReference>
<dbReference type="PANTHER" id="PTHR33710">
    <property type="entry name" value="BNAC02G09200D PROTEIN"/>
    <property type="match status" value="1"/>
</dbReference>
<comment type="caution">
    <text evidence="2">The sequence shown here is derived from an EMBL/GenBank/DDBJ whole genome shotgun (WGS) entry which is preliminary data.</text>
</comment>
<dbReference type="GO" id="GO:0003824">
    <property type="term" value="F:catalytic activity"/>
    <property type="evidence" value="ECO:0007669"/>
    <property type="project" value="InterPro"/>
</dbReference>
<dbReference type="SUPFAM" id="SSF56219">
    <property type="entry name" value="DNase I-like"/>
    <property type="match status" value="1"/>
</dbReference>
<proteinExistence type="predicted"/>
<dbReference type="Gene3D" id="3.60.10.10">
    <property type="entry name" value="Endonuclease/exonuclease/phosphatase"/>
    <property type="match status" value="1"/>
</dbReference>
<dbReference type="Proteomes" id="UP000886595">
    <property type="component" value="Unassembled WGS sequence"/>
</dbReference>
<evidence type="ECO:0000313" key="3">
    <source>
        <dbReference type="Proteomes" id="UP000886595"/>
    </source>
</evidence>
<dbReference type="Pfam" id="PF03372">
    <property type="entry name" value="Exo_endo_phos"/>
    <property type="match status" value="1"/>
</dbReference>
<dbReference type="EMBL" id="JAAMPC010000015">
    <property type="protein sequence ID" value="KAG2256681.1"/>
    <property type="molecule type" value="Genomic_DNA"/>
</dbReference>
<organism evidence="2 3">
    <name type="scientific">Brassica carinata</name>
    <name type="common">Ethiopian mustard</name>
    <name type="synonym">Abyssinian cabbage</name>
    <dbReference type="NCBI Taxonomy" id="52824"/>
    <lineage>
        <taxon>Eukaryota</taxon>
        <taxon>Viridiplantae</taxon>
        <taxon>Streptophyta</taxon>
        <taxon>Embryophyta</taxon>
        <taxon>Tracheophyta</taxon>
        <taxon>Spermatophyta</taxon>
        <taxon>Magnoliopsida</taxon>
        <taxon>eudicotyledons</taxon>
        <taxon>Gunneridae</taxon>
        <taxon>Pentapetalae</taxon>
        <taxon>rosids</taxon>
        <taxon>malvids</taxon>
        <taxon>Brassicales</taxon>
        <taxon>Brassicaceae</taxon>
        <taxon>Brassiceae</taxon>
        <taxon>Brassica</taxon>
    </lineage>
</organism>
<dbReference type="AlphaFoldDB" id="A0A8X7TX23"/>
<dbReference type="PANTHER" id="PTHR33710:SF77">
    <property type="entry name" value="DNASE I-LIKE SUPERFAMILY PROTEIN"/>
    <property type="match status" value="1"/>
</dbReference>
<accession>A0A8X7TX23</accession>
<reference evidence="2 3" key="1">
    <citation type="submission" date="2020-02" db="EMBL/GenBank/DDBJ databases">
        <authorList>
            <person name="Ma Q."/>
            <person name="Huang Y."/>
            <person name="Song X."/>
            <person name="Pei D."/>
        </authorList>
    </citation>
    <scope>NUCLEOTIDE SEQUENCE [LARGE SCALE GENOMIC DNA]</scope>
    <source>
        <strain evidence="2">Sxm20200214</strain>
        <tissue evidence="2">Leaf</tissue>
    </source>
</reference>
<sequence length="311" mass="35575">MSAKAFFWNVCGLNDSDKHQPVKKWLDSQQVFFGAFLETHIKEMQLNHVMSKVCKDWSFTSNHASDPDGRIIIIWKIPATVTILHQSRQSLTCKVTVAGTLKFIFTAIYAANLASDRADIWVDLLTIQHLLQLDVCPWVVGGDFNQIIHFAEHSNPSVNHLDPHPMTDFRNNLTLLGLFDLRFLGPLFTWSNKCPTLPIAKKLDHFLINHPWIASHPHSLASFLAPEISDHCPAILDLVVDLPRAGTKPFKFYNFLTKHPDFCQLAGTDWNQLGGTGLNRSHLCWKLKQIKRVLKKLNREFSQYSRESKRN</sequence>
<name>A0A8X7TX23_BRACI</name>
<protein>
    <recommendedName>
        <fullName evidence="1">Endonuclease/exonuclease/phosphatase domain-containing protein</fullName>
    </recommendedName>
</protein>
<keyword evidence="3" id="KW-1185">Reference proteome</keyword>
<feature type="domain" description="Endonuclease/exonuclease/phosphatase" evidence="1">
    <location>
        <begin position="8"/>
        <end position="231"/>
    </location>
</feature>
<dbReference type="InterPro" id="IPR036691">
    <property type="entry name" value="Endo/exonu/phosph_ase_sf"/>
</dbReference>
<dbReference type="OrthoDB" id="1110110at2759"/>